<evidence type="ECO:0000313" key="11">
    <source>
        <dbReference type="Proteomes" id="UP000239532"/>
    </source>
</evidence>
<dbReference type="GO" id="GO:0009360">
    <property type="term" value="C:DNA polymerase III complex"/>
    <property type="evidence" value="ECO:0007669"/>
    <property type="project" value="InterPro"/>
</dbReference>
<dbReference type="GO" id="GO:0006261">
    <property type="term" value="P:DNA-templated DNA replication"/>
    <property type="evidence" value="ECO:0007669"/>
    <property type="project" value="TreeGrafter"/>
</dbReference>
<comment type="similarity">
    <text evidence="7">Belongs to the DNA polymerase HolA subunit family.</text>
</comment>
<dbReference type="NCBIfam" id="TIGR01128">
    <property type="entry name" value="holA"/>
    <property type="match status" value="1"/>
</dbReference>
<dbReference type="EMBL" id="MQUC01000003">
    <property type="protein sequence ID" value="PRP66896.1"/>
    <property type="molecule type" value="Genomic_DNA"/>
</dbReference>
<dbReference type="AlphaFoldDB" id="A0A2S9WU86"/>
<dbReference type="InterPro" id="IPR008921">
    <property type="entry name" value="DNA_pol3_clamp-load_cplx_C"/>
</dbReference>
<evidence type="ECO:0000256" key="6">
    <source>
        <dbReference type="ARBA" id="ARBA00022932"/>
    </source>
</evidence>
<dbReference type="PANTHER" id="PTHR34388:SF1">
    <property type="entry name" value="DNA POLYMERASE III SUBUNIT DELTA"/>
    <property type="match status" value="1"/>
</dbReference>
<dbReference type="InterPro" id="IPR027417">
    <property type="entry name" value="P-loop_NTPase"/>
</dbReference>
<evidence type="ECO:0000256" key="5">
    <source>
        <dbReference type="ARBA" id="ARBA00022705"/>
    </source>
</evidence>
<protein>
    <recommendedName>
        <fullName evidence="2">DNA polymerase III subunit delta</fullName>
        <ecNumber evidence="1">2.7.7.7</ecNumber>
    </recommendedName>
</protein>
<name>A0A2S9WU86_9FLAO</name>
<evidence type="ECO:0000256" key="7">
    <source>
        <dbReference type="ARBA" id="ARBA00034754"/>
    </source>
</evidence>
<dbReference type="GO" id="GO:0003677">
    <property type="term" value="F:DNA binding"/>
    <property type="evidence" value="ECO:0007669"/>
    <property type="project" value="InterPro"/>
</dbReference>
<dbReference type="GO" id="GO:0003887">
    <property type="term" value="F:DNA-directed DNA polymerase activity"/>
    <property type="evidence" value="ECO:0007669"/>
    <property type="project" value="UniProtKB-KW"/>
</dbReference>
<comment type="catalytic activity">
    <reaction evidence="8">
        <text>DNA(n) + a 2'-deoxyribonucleoside 5'-triphosphate = DNA(n+1) + diphosphate</text>
        <dbReference type="Rhea" id="RHEA:22508"/>
        <dbReference type="Rhea" id="RHEA-COMP:17339"/>
        <dbReference type="Rhea" id="RHEA-COMP:17340"/>
        <dbReference type="ChEBI" id="CHEBI:33019"/>
        <dbReference type="ChEBI" id="CHEBI:61560"/>
        <dbReference type="ChEBI" id="CHEBI:173112"/>
        <dbReference type="EC" id="2.7.7.7"/>
    </reaction>
</comment>
<keyword evidence="4" id="KW-0548">Nucleotidyltransferase</keyword>
<evidence type="ECO:0000256" key="3">
    <source>
        <dbReference type="ARBA" id="ARBA00022679"/>
    </source>
</evidence>
<dbReference type="CDD" id="cd18138">
    <property type="entry name" value="HLD_clamp_pol_III_delta"/>
    <property type="match status" value="1"/>
</dbReference>
<organism evidence="10 11">
    <name type="scientific">Nonlabens agnitus</name>
    <dbReference type="NCBI Taxonomy" id="870484"/>
    <lineage>
        <taxon>Bacteria</taxon>
        <taxon>Pseudomonadati</taxon>
        <taxon>Bacteroidota</taxon>
        <taxon>Flavobacteriia</taxon>
        <taxon>Flavobacteriales</taxon>
        <taxon>Flavobacteriaceae</taxon>
        <taxon>Nonlabens</taxon>
    </lineage>
</organism>
<dbReference type="PANTHER" id="PTHR34388">
    <property type="entry name" value="DNA POLYMERASE III SUBUNIT DELTA"/>
    <property type="match status" value="1"/>
</dbReference>
<sequence length="335" mass="38260">MSDLNNILTSIKAKKYAPVYFLYGDEPYFIDQISDAIENSVLDESERGFNQMVLYGKDAKVDEIIESAKRFPMMAPYQVIIVKEAQHLSSKLTQMESYMENPSATTILVFNFKYKKPDGRTKVFKNIKKNGVVFESKTIYDNQMPNWISGHLKEMGYSIEPKATQMLVEFIGNDLSRISNELEKLTIVHDKSQPITPQAIEENIGFSKDFNNFELRKALGNRDTVKVHRIINYFSENPKDNPIVLTTAQLHSFFVQLLKVHALKDRSPKSVARAAGINPFFVQELLVAVRNYPMKYCSRAIQIIREMDVKSKGVGAIQMPQADLLKETMVKIMAP</sequence>
<proteinExistence type="inferred from homology"/>
<comment type="caution">
    <text evidence="10">The sequence shown here is derived from an EMBL/GenBank/DDBJ whole genome shotgun (WGS) entry which is preliminary data.</text>
</comment>
<dbReference type="SUPFAM" id="SSF52540">
    <property type="entry name" value="P-loop containing nucleoside triphosphate hydrolases"/>
    <property type="match status" value="1"/>
</dbReference>
<dbReference type="EC" id="2.7.7.7" evidence="1"/>
<dbReference type="Gene3D" id="1.10.8.60">
    <property type="match status" value="1"/>
</dbReference>
<dbReference type="Gene3D" id="3.40.50.300">
    <property type="entry name" value="P-loop containing nucleotide triphosphate hydrolases"/>
    <property type="match status" value="1"/>
</dbReference>
<accession>A0A2S9WU86</accession>
<gene>
    <name evidence="10" type="ORF">BST86_07180</name>
</gene>
<dbReference type="Proteomes" id="UP000239532">
    <property type="component" value="Unassembled WGS sequence"/>
</dbReference>
<evidence type="ECO:0000256" key="1">
    <source>
        <dbReference type="ARBA" id="ARBA00012417"/>
    </source>
</evidence>
<evidence type="ECO:0000259" key="9">
    <source>
        <dbReference type="Pfam" id="PF06144"/>
    </source>
</evidence>
<dbReference type="RefSeq" id="WP_105982680.1">
    <property type="nucleotide sequence ID" value="NZ_MQUC01000003.1"/>
</dbReference>
<evidence type="ECO:0000256" key="4">
    <source>
        <dbReference type="ARBA" id="ARBA00022695"/>
    </source>
</evidence>
<keyword evidence="6" id="KW-0239">DNA-directed DNA polymerase</keyword>
<dbReference type="InterPro" id="IPR010372">
    <property type="entry name" value="DNA_pol3_delta_N"/>
</dbReference>
<feature type="domain" description="DNA polymerase III delta N-terminal" evidence="9">
    <location>
        <begin position="20"/>
        <end position="135"/>
    </location>
</feature>
<keyword evidence="3" id="KW-0808">Transferase</keyword>
<dbReference type="InterPro" id="IPR005790">
    <property type="entry name" value="DNA_polIII_delta"/>
</dbReference>
<dbReference type="Gene3D" id="1.20.272.10">
    <property type="match status" value="1"/>
</dbReference>
<keyword evidence="11" id="KW-1185">Reference proteome</keyword>
<dbReference type="SUPFAM" id="SSF48019">
    <property type="entry name" value="post-AAA+ oligomerization domain-like"/>
    <property type="match status" value="1"/>
</dbReference>
<dbReference type="OrthoDB" id="1172326at2"/>
<dbReference type="Pfam" id="PF06144">
    <property type="entry name" value="DNA_pol3_delta"/>
    <property type="match status" value="1"/>
</dbReference>
<keyword evidence="5" id="KW-0235">DNA replication</keyword>
<evidence type="ECO:0000256" key="8">
    <source>
        <dbReference type="ARBA" id="ARBA00049244"/>
    </source>
</evidence>
<reference evidence="10 11" key="1">
    <citation type="submission" date="2016-11" db="EMBL/GenBank/DDBJ databases">
        <title>Trade-off between light-utilization and light-protection in marine flavobacteria.</title>
        <authorList>
            <person name="Kumagai Y."/>
        </authorList>
    </citation>
    <scope>NUCLEOTIDE SEQUENCE [LARGE SCALE GENOMIC DNA]</scope>
    <source>
        <strain evidence="10 11">JCM 17109</strain>
    </source>
</reference>
<evidence type="ECO:0000256" key="2">
    <source>
        <dbReference type="ARBA" id="ARBA00017703"/>
    </source>
</evidence>
<evidence type="ECO:0000313" key="10">
    <source>
        <dbReference type="EMBL" id="PRP66896.1"/>
    </source>
</evidence>